<sequence length="395" mass="42201">MRQTAITKRLAGLGGAKWEVYSKAKDLVAQGQDIIEMTIGEPDVSAPAELVEAAVDSLQRGRTTYSNGRGEAGLRNALAERYSQSTGRAITADQVLCFPGTQTALYAVLMGVAEAGNEVLVGDPMYATYEGVIRASGADVVPVPLRPENGFRISAEDIATRITPKTSAILLTTPHNPTGAVLTDVDVEAIGKLAIEHDLWIISDEVYDQLIFDGSAFSSPLARAELAERVVVVSSISKSHAAPGFRSGWCVGSEAFTEALLPLSETMLFGNQPFIADATERAIREGSSVAAGMAQRYSARVDRLQALLSKETQLRVLRPQAGMFAMIEVSATGMNGNDYALHLLEHGKVAVMPGTSFGMTVDNWVRVALTVDDETFATACDRIVAHANQLQLEAT</sequence>
<dbReference type="PANTHER" id="PTHR46383">
    <property type="entry name" value="ASPARTATE AMINOTRANSFERASE"/>
    <property type="match status" value="1"/>
</dbReference>
<dbReference type="GO" id="GO:0030170">
    <property type="term" value="F:pyridoxal phosphate binding"/>
    <property type="evidence" value="ECO:0007669"/>
    <property type="project" value="InterPro"/>
</dbReference>
<dbReference type="Proteomes" id="UP000193061">
    <property type="component" value="Unassembled WGS sequence"/>
</dbReference>
<evidence type="ECO:0000313" key="10">
    <source>
        <dbReference type="Proteomes" id="UP000193061"/>
    </source>
</evidence>
<dbReference type="InterPro" id="IPR015422">
    <property type="entry name" value="PyrdxlP-dep_Trfase_small"/>
</dbReference>
<reference evidence="9 10" key="1">
    <citation type="submission" date="2017-03" db="EMBL/GenBank/DDBJ databases">
        <authorList>
            <person name="Afonso C.L."/>
            <person name="Miller P.J."/>
            <person name="Scott M.A."/>
            <person name="Spackman E."/>
            <person name="Goraichik I."/>
            <person name="Dimitrov K.M."/>
            <person name="Suarez D.L."/>
            <person name="Swayne D.E."/>
        </authorList>
    </citation>
    <scope>NUCLEOTIDE SEQUENCE [LARGE SCALE GENOMIC DNA]</scope>
    <source>
        <strain evidence="9 10">CECT 7450</strain>
    </source>
</reference>
<dbReference type="InterPro" id="IPR015421">
    <property type="entry name" value="PyrdxlP-dep_Trfase_major"/>
</dbReference>
<evidence type="ECO:0000256" key="7">
    <source>
        <dbReference type="ARBA" id="ARBA00049185"/>
    </source>
</evidence>
<dbReference type="CDD" id="cd00609">
    <property type="entry name" value="AAT_like"/>
    <property type="match status" value="1"/>
</dbReference>
<feature type="domain" description="Aminotransferase class I/classII large" evidence="8">
    <location>
        <begin position="33"/>
        <end position="383"/>
    </location>
</feature>
<evidence type="ECO:0000256" key="4">
    <source>
        <dbReference type="ARBA" id="ARBA00022576"/>
    </source>
</evidence>
<keyword evidence="4 9" id="KW-0032">Aminotransferase</keyword>
<keyword evidence="9" id="KW-0670">Pyruvate</keyword>
<evidence type="ECO:0000256" key="6">
    <source>
        <dbReference type="ARBA" id="ARBA00022898"/>
    </source>
</evidence>
<organism evidence="9 10">
    <name type="scientific">Roseovarius albus</name>
    <dbReference type="NCBI Taxonomy" id="1247867"/>
    <lineage>
        <taxon>Bacteria</taxon>
        <taxon>Pseudomonadati</taxon>
        <taxon>Pseudomonadota</taxon>
        <taxon>Alphaproteobacteria</taxon>
        <taxon>Rhodobacterales</taxon>
        <taxon>Roseobacteraceae</taxon>
        <taxon>Roseovarius</taxon>
    </lineage>
</organism>
<evidence type="ECO:0000259" key="8">
    <source>
        <dbReference type="Pfam" id="PF00155"/>
    </source>
</evidence>
<evidence type="ECO:0000313" key="9">
    <source>
        <dbReference type="EMBL" id="SLN42965.1"/>
    </source>
</evidence>
<dbReference type="InterPro" id="IPR015424">
    <property type="entry name" value="PyrdxlP-dep_Trfase"/>
</dbReference>
<comment type="catalytic activity">
    <reaction evidence="7">
        <text>L-aspartate + 2-oxoglutarate = oxaloacetate + L-glutamate</text>
        <dbReference type="Rhea" id="RHEA:21824"/>
        <dbReference type="ChEBI" id="CHEBI:16452"/>
        <dbReference type="ChEBI" id="CHEBI:16810"/>
        <dbReference type="ChEBI" id="CHEBI:29985"/>
        <dbReference type="ChEBI" id="CHEBI:29991"/>
        <dbReference type="EC" id="2.6.1.1"/>
    </reaction>
</comment>
<accession>A0A1X6Z9Q5</accession>
<dbReference type="RefSeq" id="WP_085805617.1">
    <property type="nucleotide sequence ID" value="NZ_FWFX01000005.1"/>
</dbReference>
<evidence type="ECO:0000256" key="2">
    <source>
        <dbReference type="ARBA" id="ARBA00007441"/>
    </source>
</evidence>
<dbReference type="GO" id="GO:0006520">
    <property type="term" value="P:amino acid metabolic process"/>
    <property type="evidence" value="ECO:0007669"/>
    <property type="project" value="InterPro"/>
</dbReference>
<name>A0A1X6Z9Q5_9RHOB</name>
<dbReference type="Gene3D" id="3.90.1150.10">
    <property type="entry name" value="Aspartate Aminotransferase, domain 1"/>
    <property type="match status" value="1"/>
</dbReference>
<comment type="similarity">
    <text evidence="2">Belongs to the class-I pyridoxal-phosphate-dependent aminotransferase family.</text>
</comment>
<gene>
    <name evidence="9" type="primary">aruH</name>
    <name evidence="9" type="ORF">ROA7450_02105</name>
</gene>
<dbReference type="InterPro" id="IPR004839">
    <property type="entry name" value="Aminotransferase_I/II_large"/>
</dbReference>
<dbReference type="AlphaFoldDB" id="A0A1X6Z9Q5"/>
<dbReference type="GO" id="GO:0004069">
    <property type="term" value="F:L-aspartate:2-oxoglutarate aminotransferase activity"/>
    <property type="evidence" value="ECO:0007669"/>
    <property type="project" value="UniProtKB-EC"/>
</dbReference>
<keyword evidence="10" id="KW-1185">Reference proteome</keyword>
<dbReference type="OrthoDB" id="9763453at2"/>
<dbReference type="InterPro" id="IPR050596">
    <property type="entry name" value="AspAT/PAT-like"/>
</dbReference>
<protein>
    <recommendedName>
        <fullName evidence="3">aspartate transaminase</fullName>
        <ecNumber evidence="3">2.6.1.1</ecNumber>
    </recommendedName>
</protein>
<dbReference type="Pfam" id="PF00155">
    <property type="entry name" value="Aminotran_1_2"/>
    <property type="match status" value="1"/>
</dbReference>
<keyword evidence="6" id="KW-0663">Pyridoxal phosphate</keyword>
<keyword evidence="5 9" id="KW-0808">Transferase</keyword>
<evidence type="ECO:0000256" key="1">
    <source>
        <dbReference type="ARBA" id="ARBA00001933"/>
    </source>
</evidence>
<dbReference type="EC" id="2.6.1.1" evidence="3"/>
<evidence type="ECO:0000256" key="3">
    <source>
        <dbReference type="ARBA" id="ARBA00012753"/>
    </source>
</evidence>
<comment type="cofactor">
    <cofactor evidence="1">
        <name>pyridoxal 5'-phosphate</name>
        <dbReference type="ChEBI" id="CHEBI:597326"/>
    </cofactor>
</comment>
<dbReference type="SUPFAM" id="SSF53383">
    <property type="entry name" value="PLP-dependent transferases"/>
    <property type="match status" value="1"/>
</dbReference>
<dbReference type="PANTHER" id="PTHR46383:SF1">
    <property type="entry name" value="ASPARTATE AMINOTRANSFERASE"/>
    <property type="match status" value="1"/>
</dbReference>
<evidence type="ECO:0000256" key="5">
    <source>
        <dbReference type="ARBA" id="ARBA00022679"/>
    </source>
</evidence>
<dbReference type="Gene3D" id="3.40.640.10">
    <property type="entry name" value="Type I PLP-dependent aspartate aminotransferase-like (Major domain)"/>
    <property type="match status" value="1"/>
</dbReference>
<proteinExistence type="inferred from homology"/>
<dbReference type="EMBL" id="FWFX01000005">
    <property type="protein sequence ID" value="SLN42965.1"/>
    <property type="molecule type" value="Genomic_DNA"/>
</dbReference>